<dbReference type="Pfam" id="PF00903">
    <property type="entry name" value="Glyoxalase"/>
    <property type="match status" value="1"/>
</dbReference>
<gene>
    <name evidence="2" type="ORF">DPV69_11635</name>
</gene>
<dbReference type="SUPFAM" id="SSF54593">
    <property type="entry name" value="Glyoxalase/Bleomycin resistance protein/Dihydroxybiphenyl dioxygenase"/>
    <property type="match status" value="1"/>
</dbReference>
<dbReference type="InterPro" id="IPR037523">
    <property type="entry name" value="VOC_core"/>
</dbReference>
<evidence type="ECO:0000313" key="3">
    <source>
        <dbReference type="Proteomes" id="UP000284120"/>
    </source>
</evidence>
<dbReference type="AlphaFoldDB" id="A0A443YVH9"/>
<dbReference type="InterPro" id="IPR029068">
    <property type="entry name" value="Glyas_Bleomycin-R_OHBP_Dase"/>
</dbReference>
<accession>A0A443YVH9</accession>
<feature type="domain" description="VOC" evidence="1">
    <location>
        <begin position="1"/>
        <end position="121"/>
    </location>
</feature>
<comment type="caution">
    <text evidence="2">The sequence shown here is derived from an EMBL/GenBank/DDBJ whole genome shotgun (WGS) entry which is preliminary data.</text>
</comment>
<protein>
    <submittedName>
        <fullName evidence="2">Glyoxalase</fullName>
    </submittedName>
</protein>
<sequence>MKLNAGVITEKLAETKKFYTEVLGFGITFENEFYLLLHTPNKSAEISFLLPNHPTQQLLFHQPFKGQGMYLTIEVEDVDTLYQQLKAKSVAIKIELRDEPWGDRHFAIQDPNGVGIDIVKYSPQ</sequence>
<dbReference type="OrthoDB" id="66829at2"/>
<dbReference type="PROSITE" id="PS51819">
    <property type="entry name" value="VOC"/>
    <property type="match status" value="1"/>
</dbReference>
<evidence type="ECO:0000313" key="2">
    <source>
        <dbReference type="EMBL" id="RWU07832.1"/>
    </source>
</evidence>
<proteinExistence type="predicted"/>
<dbReference type="Proteomes" id="UP000284120">
    <property type="component" value="Unassembled WGS sequence"/>
</dbReference>
<organism evidence="2 3">
    <name type="scientific">Pedobacter chitinilyticus</name>
    <dbReference type="NCBI Taxonomy" id="2233776"/>
    <lineage>
        <taxon>Bacteria</taxon>
        <taxon>Pseudomonadati</taxon>
        <taxon>Bacteroidota</taxon>
        <taxon>Sphingobacteriia</taxon>
        <taxon>Sphingobacteriales</taxon>
        <taxon>Sphingobacteriaceae</taxon>
        <taxon>Pedobacter</taxon>
    </lineage>
</organism>
<reference evidence="2 3" key="1">
    <citation type="submission" date="2018-06" db="EMBL/GenBank/DDBJ databases">
        <title>Pedobacter endophyticus sp. nov., an endophytic bacterium isolated from a leaf of Triticum aestivum.</title>
        <authorList>
            <person name="Zhang L."/>
        </authorList>
    </citation>
    <scope>NUCLEOTIDE SEQUENCE [LARGE SCALE GENOMIC DNA]</scope>
    <source>
        <strain evidence="2 3">CM134L-2</strain>
    </source>
</reference>
<dbReference type="Gene3D" id="3.30.720.110">
    <property type="match status" value="1"/>
</dbReference>
<dbReference type="Gene3D" id="3.30.720.120">
    <property type="match status" value="1"/>
</dbReference>
<dbReference type="EMBL" id="SAYW01000003">
    <property type="protein sequence ID" value="RWU07832.1"/>
    <property type="molecule type" value="Genomic_DNA"/>
</dbReference>
<name>A0A443YVH9_9SPHI</name>
<keyword evidence="3" id="KW-1185">Reference proteome</keyword>
<dbReference type="InterPro" id="IPR004360">
    <property type="entry name" value="Glyas_Fos-R_dOase_dom"/>
</dbReference>
<evidence type="ECO:0000259" key="1">
    <source>
        <dbReference type="PROSITE" id="PS51819"/>
    </source>
</evidence>